<proteinExistence type="predicted"/>
<sequence length="54" mass="6546">MSQPFRIEAHKSEMEWIFVKPMRIEKSVQPIDLSGSSNYCRWKLKYKEDRVTKL</sequence>
<keyword evidence="2" id="KW-1185">Reference proteome</keyword>
<feature type="non-terminal residue" evidence="1">
    <location>
        <position position="54"/>
    </location>
</feature>
<gene>
    <name evidence="1" type="ORF">MKW98_009240</name>
</gene>
<dbReference type="Proteomes" id="UP001202328">
    <property type="component" value="Unassembled WGS sequence"/>
</dbReference>
<comment type="caution">
    <text evidence="1">The sequence shown here is derived from an EMBL/GenBank/DDBJ whole genome shotgun (WGS) entry which is preliminary data.</text>
</comment>
<evidence type="ECO:0000313" key="2">
    <source>
        <dbReference type="Proteomes" id="UP001202328"/>
    </source>
</evidence>
<organism evidence="1 2">
    <name type="scientific">Papaver atlanticum</name>
    <dbReference type="NCBI Taxonomy" id="357466"/>
    <lineage>
        <taxon>Eukaryota</taxon>
        <taxon>Viridiplantae</taxon>
        <taxon>Streptophyta</taxon>
        <taxon>Embryophyta</taxon>
        <taxon>Tracheophyta</taxon>
        <taxon>Spermatophyta</taxon>
        <taxon>Magnoliopsida</taxon>
        <taxon>Ranunculales</taxon>
        <taxon>Papaveraceae</taxon>
        <taxon>Papaveroideae</taxon>
        <taxon>Papaver</taxon>
    </lineage>
</organism>
<accession>A0AAD4T0F1</accession>
<evidence type="ECO:0000313" key="1">
    <source>
        <dbReference type="EMBL" id="KAI3934259.1"/>
    </source>
</evidence>
<reference evidence="1" key="1">
    <citation type="submission" date="2022-04" db="EMBL/GenBank/DDBJ databases">
        <title>A functionally conserved STORR gene fusion in Papaver species that diverged 16.8 million years ago.</title>
        <authorList>
            <person name="Catania T."/>
        </authorList>
    </citation>
    <scope>NUCLEOTIDE SEQUENCE</scope>
    <source>
        <strain evidence="1">S-188037</strain>
    </source>
</reference>
<protein>
    <submittedName>
        <fullName evidence="1">Uncharacterized protein</fullName>
    </submittedName>
</protein>
<dbReference type="AlphaFoldDB" id="A0AAD4T0F1"/>
<name>A0AAD4T0F1_9MAGN</name>
<dbReference type="EMBL" id="JAJJMB010006586">
    <property type="protein sequence ID" value="KAI3934259.1"/>
    <property type="molecule type" value="Genomic_DNA"/>
</dbReference>